<dbReference type="Gene3D" id="2.40.170.20">
    <property type="entry name" value="TonB-dependent receptor, beta-barrel domain"/>
    <property type="match status" value="1"/>
</dbReference>
<keyword evidence="6 14" id="KW-0732">Signal</keyword>
<feature type="domain" description="TonB-dependent receptor plug" evidence="16">
    <location>
        <begin position="85"/>
        <end position="164"/>
    </location>
</feature>
<dbReference type="KEGG" id="dov:DSCO28_70400"/>
<dbReference type="InterPro" id="IPR012910">
    <property type="entry name" value="Plug_dom"/>
</dbReference>
<keyword evidence="5 12" id="KW-0812">Transmembrane</keyword>
<dbReference type="AlphaFoldDB" id="A0A5K8A2C6"/>
<evidence type="ECO:0000256" key="7">
    <source>
        <dbReference type="ARBA" id="ARBA00023004"/>
    </source>
</evidence>
<evidence type="ECO:0000256" key="11">
    <source>
        <dbReference type="ARBA" id="ARBA00023237"/>
    </source>
</evidence>
<dbReference type="EMBL" id="AP021876">
    <property type="protein sequence ID" value="BBO86474.1"/>
    <property type="molecule type" value="Genomic_DNA"/>
</dbReference>
<evidence type="ECO:0000313" key="18">
    <source>
        <dbReference type="Proteomes" id="UP000425960"/>
    </source>
</evidence>
<evidence type="ECO:0000256" key="12">
    <source>
        <dbReference type="PROSITE-ProRule" id="PRU01360"/>
    </source>
</evidence>
<keyword evidence="2 12" id="KW-0813">Transport</keyword>
<evidence type="ECO:0000259" key="16">
    <source>
        <dbReference type="Pfam" id="PF07715"/>
    </source>
</evidence>
<dbReference type="RefSeq" id="WP_155325752.1">
    <property type="nucleotide sequence ID" value="NZ_AP021876.1"/>
</dbReference>
<protein>
    <submittedName>
        <fullName evidence="17">TonB-dependent receptor</fullName>
    </submittedName>
</protein>
<evidence type="ECO:0000256" key="6">
    <source>
        <dbReference type="ARBA" id="ARBA00022729"/>
    </source>
</evidence>
<dbReference type="InterPro" id="IPR000531">
    <property type="entry name" value="Beta-barrel_TonB"/>
</dbReference>
<name>A0A5K8A2C6_9BACT</name>
<keyword evidence="7" id="KW-0408">Iron</keyword>
<keyword evidence="17" id="KW-0675">Receptor</keyword>
<comment type="subcellular location">
    <subcellularLocation>
        <location evidence="1 12">Cell outer membrane</location>
        <topology evidence="1 12">Multi-pass membrane protein</topology>
    </subcellularLocation>
</comment>
<evidence type="ECO:0000256" key="1">
    <source>
        <dbReference type="ARBA" id="ARBA00004571"/>
    </source>
</evidence>
<keyword evidence="4" id="KW-0410">Iron transport</keyword>
<keyword evidence="8" id="KW-0406">Ion transport</keyword>
<evidence type="ECO:0000256" key="2">
    <source>
        <dbReference type="ARBA" id="ARBA00022448"/>
    </source>
</evidence>
<feature type="domain" description="TonB-dependent receptor-like beta-barrel" evidence="15">
    <location>
        <begin position="239"/>
        <end position="711"/>
    </location>
</feature>
<organism evidence="17 18">
    <name type="scientific">Desulfosarcina ovata subsp. sediminis</name>
    <dbReference type="NCBI Taxonomy" id="885957"/>
    <lineage>
        <taxon>Bacteria</taxon>
        <taxon>Pseudomonadati</taxon>
        <taxon>Thermodesulfobacteriota</taxon>
        <taxon>Desulfobacteria</taxon>
        <taxon>Desulfobacterales</taxon>
        <taxon>Desulfosarcinaceae</taxon>
        <taxon>Desulfosarcina</taxon>
    </lineage>
</organism>
<evidence type="ECO:0000256" key="14">
    <source>
        <dbReference type="SAM" id="SignalP"/>
    </source>
</evidence>
<dbReference type="Pfam" id="PF07715">
    <property type="entry name" value="Plug"/>
    <property type="match status" value="1"/>
</dbReference>
<feature type="chain" id="PRO_5024301613" evidence="14">
    <location>
        <begin position="32"/>
        <end position="749"/>
    </location>
</feature>
<feature type="signal peptide" evidence="14">
    <location>
        <begin position="1"/>
        <end position="31"/>
    </location>
</feature>
<evidence type="ECO:0000313" key="17">
    <source>
        <dbReference type="EMBL" id="BBO86474.1"/>
    </source>
</evidence>
<accession>A0A5K8A2C6</accession>
<keyword evidence="10 12" id="KW-0472">Membrane</keyword>
<sequence>MEKRTYGHSSGPIHTFLLLATLFSITAQSHAEEAAHSETTVQTLLPVYVIEKQDATTTIIPSESAVGTEEIIGKKTIDIQGGAEQLNPYKAISMQPGVDIRSNDAFGMDVSHRIRGKSDRNIGETVEGLPVKGIGPGGGLSTMMDLENIESISLSKGAVTADSGFGYGSDNGMVDMHVRQPADESHGTAKQVLGSDAFTRSFIRLDSGQMGRVAKMFVSGSYTEADKWKGSGDSPDGRKNVAVGLSGTADQPIQWELYGMYNKNKRHSYRGLSYEQTRDLSANKDFDYNSSLTGDSATDAYYYDYNRLNFETSTVFGKIAVPFNERCSLTIKPYYLHDRGTWYLGSSGKVIDWSVDHDTMGGVIEYRRAIDQGEIKAGYWYQEDEAPGPPTSRKYRSTDDLAFLGWERLVEVDNHKFSSPFVTAEKTIGATTLVAGLRYLWLTQPDLTSYDVTGLPDVDYDDALALDPDVQLHVDGQAHEIFLPNIGITHRFQDTLQLRASYGRTYNTPQYSLGKQITALQAKGLSDADLQAIWDSIEPETGDNFDLGLNYTFGRGFIAPTVFYSLVKNVGGSFYDPDLELTYTRNSAEAQSYGVELAAGYTLTPELNLSAAVTYTQYEFTSDIGAAGGSTIKSEGHQIPDVPEWMVNLSLNWEKNGYRITPTVRYLGKRYVDVENEYSLSAYFLVDLALSKTFKLTPKQAVTVSLSVTNLLDKEYISDISASDASIGQDTTYTVGAPQTFFIALQYDI</sequence>
<dbReference type="PANTHER" id="PTHR32552">
    <property type="entry name" value="FERRICHROME IRON RECEPTOR-RELATED"/>
    <property type="match status" value="1"/>
</dbReference>
<evidence type="ECO:0000256" key="3">
    <source>
        <dbReference type="ARBA" id="ARBA00022452"/>
    </source>
</evidence>
<dbReference type="Pfam" id="PF00593">
    <property type="entry name" value="TonB_dep_Rec_b-barrel"/>
    <property type="match status" value="1"/>
</dbReference>
<evidence type="ECO:0000259" key="15">
    <source>
        <dbReference type="Pfam" id="PF00593"/>
    </source>
</evidence>
<dbReference type="InterPro" id="IPR039426">
    <property type="entry name" value="TonB-dep_rcpt-like"/>
</dbReference>
<keyword evidence="9 13" id="KW-0798">TonB box</keyword>
<dbReference type="GO" id="GO:0015344">
    <property type="term" value="F:siderophore uptake transmembrane transporter activity"/>
    <property type="evidence" value="ECO:0007669"/>
    <property type="project" value="TreeGrafter"/>
</dbReference>
<dbReference type="PROSITE" id="PS52016">
    <property type="entry name" value="TONB_DEPENDENT_REC_3"/>
    <property type="match status" value="1"/>
</dbReference>
<gene>
    <name evidence="17" type="ORF">DSCO28_70400</name>
</gene>
<proteinExistence type="inferred from homology"/>
<evidence type="ECO:0000256" key="10">
    <source>
        <dbReference type="ARBA" id="ARBA00023136"/>
    </source>
</evidence>
<keyword evidence="3 12" id="KW-1134">Transmembrane beta strand</keyword>
<evidence type="ECO:0000256" key="9">
    <source>
        <dbReference type="ARBA" id="ARBA00023077"/>
    </source>
</evidence>
<dbReference type="PANTHER" id="PTHR32552:SF89">
    <property type="entry name" value="CATECHOLATE SIDEROPHORE RECEPTOR FIU"/>
    <property type="match status" value="1"/>
</dbReference>
<evidence type="ECO:0000256" key="13">
    <source>
        <dbReference type="RuleBase" id="RU003357"/>
    </source>
</evidence>
<keyword evidence="11 12" id="KW-0998">Cell outer membrane</keyword>
<dbReference type="Proteomes" id="UP000425960">
    <property type="component" value="Chromosome"/>
</dbReference>
<dbReference type="InterPro" id="IPR036942">
    <property type="entry name" value="Beta-barrel_TonB_sf"/>
</dbReference>
<comment type="similarity">
    <text evidence="12 13">Belongs to the TonB-dependent receptor family.</text>
</comment>
<evidence type="ECO:0000256" key="8">
    <source>
        <dbReference type="ARBA" id="ARBA00023065"/>
    </source>
</evidence>
<dbReference type="SUPFAM" id="SSF56935">
    <property type="entry name" value="Porins"/>
    <property type="match status" value="1"/>
</dbReference>
<evidence type="ECO:0000256" key="4">
    <source>
        <dbReference type="ARBA" id="ARBA00022496"/>
    </source>
</evidence>
<dbReference type="GO" id="GO:0009279">
    <property type="term" value="C:cell outer membrane"/>
    <property type="evidence" value="ECO:0007669"/>
    <property type="project" value="UniProtKB-SubCell"/>
</dbReference>
<evidence type="ECO:0000256" key="5">
    <source>
        <dbReference type="ARBA" id="ARBA00022692"/>
    </source>
</evidence>
<reference evidence="17 18" key="1">
    <citation type="submission" date="2019-11" db="EMBL/GenBank/DDBJ databases">
        <title>Comparative genomics of hydrocarbon-degrading Desulfosarcina strains.</title>
        <authorList>
            <person name="Watanabe M."/>
            <person name="Kojima H."/>
            <person name="Fukui M."/>
        </authorList>
    </citation>
    <scope>NUCLEOTIDE SEQUENCE [LARGE SCALE GENOMIC DNA]</scope>
    <source>
        <strain evidence="17 18">28bB2T</strain>
    </source>
</reference>